<dbReference type="InterPro" id="IPR015424">
    <property type="entry name" value="PyrdxlP-dep_Trfase"/>
</dbReference>
<dbReference type="GO" id="GO:0004351">
    <property type="term" value="F:glutamate decarboxylase activity"/>
    <property type="evidence" value="ECO:0007669"/>
    <property type="project" value="UniProtKB-EC"/>
</dbReference>
<evidence type="ECO:0000313" key="9">
    <source>
        <dbReference type="EMBL" id="VSJ55081.1"/>
    </source>
</evidence>
<evidence type="ECO:0000256" key="6">
    <source>
        <dbReference type="PIRSR" id="PIRSR602129-50"/>
    </source>
</evidence>
<dbReference type="EMBL" id="CAASIK010000011">
    <property type="protein sequence ID" value="VNB61378.1"/>
    <property type="molecule type" value="Genomic_DNA"/>
</dbReference>
<dbReference type="EC" id="4.1.1.15" evidence="8"/>
<evidence type="ECO:0000313" key="11">
    <source>
        <dbReference type="Proteomes" id="UP000314170"/>
    </source>
</evidence>
<comment type="cofactor">
    <cofactor evidence="1 6 7">
        <name>pyridoxal 5'-phosphate</name>
        <dbReference type="ChEBI" id="CHEBI:597326"/>
    </cofactor>
</comment>
<proteinExistence type="inferred from homology"/>
<evidence type="ECO:0000256" key="5">
    <source>
        <dbReference type="ARBA" id="ARBA00023239"/>
    </source>
</evidence>
<evidence type="ECO:0000256" key="3">
    <source>
        <dbReference type="ARBA" id="ARBA00022793"/>
    </source>
</evidence>
<dbReference type="InterPro" id="IPR002129">
    <property type="entry name" value="PyrdxlP-dep_de-COase"/>
</dbReference>
<protein>
    <submittedName>
        <fullName evidence="8">Glutamate decarboxylase</fullName>
        <ecNumber evidence="8">4.1.1.15</ecNumber>
        <ecNumber evidence="8">4.1.1.86</ecNumber>
    </submittedName>
</protein>
<comment type="similarity">
    <text evidence="2 7">Belongs to the group II decarboxylase family.</text>
</comment>
<dbReference type="EC" id="4.1.1.86" evidence="8"/>
<dbReference type="GO" id="GO:0006520">
    <property type="term" value="P:amino acid metabolic process"/>
    <property type="evidence" value="ECO:0007669"/>
    <property type="project" value="InterPro"/>
</dbReference>
<dbReference type="InterPro" id="IPR015421">
    <property type="entry name" value="PyrdxlP-dep_Trfase_major"/>
</dbReference>
<organism evidence="8 10">
    <name type="scientific">Streptococcus pneumoniae</name>
    <dbReference type="NCBI Taxonomy" id="1313"/>
    <lineage>
        <taxon>Bacteria</taxon>
        <taxon>Bacillati</taxon>
        <taxon>Bacillota</taxon>
        <taxon>Bacilli</taxon>
        <taxon>Lactobacillales</taxon>
        <taxon>Streptococcaceae</taxon>
        <taxon>Streptococcus</taxon>
    </lineage>
</organism>
<dbReference type="Proteomes" id="UP000314170">
    <property type="component" value="Unassembled WGS sequence"/>
</dbReference>
<dbReference type="GO" id="GO:0004058">
    <property type="term" value="F:aromatic-L-amino-acid decarboxylase activity"/>
    <property type="evidence" value="ECO:0007669"/>
    <property type="project" value="UniProtKB-ARBA"/>
</dbReference>
<dbReference type="Gene3D" id="3.90.1150.170">
    <property type="match status" value="1"/>
</dbReference>
<dbReference type="RefSeq" id="WP_000368300.1">
    <property type="nucleotide sequence ID" value="NZ_AP026916.1"/>
</dbReference>
<evidence type="ECO:0000256" key="4">
    <source>
        <dbReference type="ARBA" id="ARBA00022898"/>
    </source>
</evidence>
<gene>
    <name evidence="8" type="primary">gadA</name>
    <name evidence="9" type="ORF">SAMEA104154639_02065</name>
    <name evidence="8" type="ORF">SAMEA2783718_01672</name>
</gene>
<dbReference type="PANTHER" id="PTHR45677:SF8">
    <property type="entry name" value="CYSTEINE SULFINIC ACID DECARBOXYLASE"/>
    <property type="match status" value="1"/>
</dbReference>
<dbReference type="PANTHER" id="PTHR45677">
    <property type="entry name" value="GLUTAMATE DECARBOXYLASE-RELATED"/>
    <property type="match status" value="1"/>
</dbReference>
<sequence>MDNENEISKFFLSSENVKDMKTIANDILNMGLDFKLSEKVSQKKMKEHDDLNFLSLEESIDNLPQLLEEFREKVIPYCTNFSSPNFMGFPDSGNSLGGLSGSLLSDLLQQNLINASFCAPVATIMEINVIQWLRKVLGYSTSDVHNIMEVGGIVTYGGTGSNSTAMLLARENKDGNTLELGVRNPRNYKVIVPKGIGHYSIASSLKWLGLGNNIIEVPTENYRYNLKKLREALINHSNEIMAVVAYAGDSRTMTIDNLSEVADLVKTLTPNVWLHCDACHGFSLAFSKKYKDRIKGIEKFDSISTDPHKVLGIPYCISVLLVKTPQSLNLIHSQSDLIMNENLALGQTTPFLGSKSWISLKLWLVAKHLGSEKIGAMVDKRIELTNYLQDLILKSSKLILLNRTDINSVMFMYIGDKHQEVSLSSVQNINNINKSIYDRLKDEGIYYLHQFPIIDNTETIYRGFELCPLRFMSGNPNLTIEELQKMVIEVENLGDRFVGES</sequence>
<dbReference type="GO" id="GO:0033983">
    <property type="term" value="F:diaminobutyrate decarboxylase activity"/>
    <property type="evidence" value="ECO:0007669"/>
    <property type="project" value="UniProtKB-EC"/>
</dbReference>
<keyword evidence="3" id="KW-0210">Decarboxylase</keyword>
<dbReference type="GO" id="GO:0019752">
    <property type="term" value="P:carboxylic acid metabolic process"/>
    <property type="evidence" value="ECO:0007669"/>
    <property type="project" value="InterPro"/>
</dbReference>
<evidence type="ECO:0000256" key="7">
    <source>
        <dbReference type="RuleBase" id="RU000382"/>
    </source>
</evidence>
<evidence type="ECO:0000256" key="2">
    <source>
        <dbReference type="ARBA" id="ARBA00009533"/>
    </source>
</evidence>
<dbReference type="GO" id="GO:0030170">
    <property type="term" value="F:pyridoxal phosphate binding"/>
    <property type="evidence" value="ECO:0007669"/>
    <property type="project" value="InterPro"/>
</dbReference>
<reference evidence="10 11" key="1">
    <citation type="submission" date="2019-04" db="EMBL/GenBank/DDBJ databases">
        <authorList>
            <consortium name="Pathogen Informatics"/>
        </authorList>
    </citation>
    <scope>NUCLEOTIDE SEQUENCE [LARGE SCALE GENOMIC DNA]</scope>
    <source>
        <strain evidence="9 11">GPSC38</strain>
        <strain evidence="8 10">GPSC54</strain>
    </source>
</reference>
<evidence type="ECO:0000313" key="10">
    <source>
        <dbReference type="Proteomes" id="UP000310822"/>
    </source>
</evidence>
<evidence type="ECO:0000256" key="1">
    <source>
        <dbReference type="ARBA" id="ARBA00001933"/>
    </source>
</evidence>
<dbReference type="Pfam" id="PF00282">
    <property type="entry name" value="Pyridoxal_deC"/>
    <property type="match status" value="1"/>
</dbReference>
<keyword evidence="5 7" id="KW-0456">Lyase</keyword>
<dbReference type="InterPro" id="IPR010977">
    <property type="entry name" value="Aromatic_deC"/>
</dbReference>
<dbReference type="Proteomes" id="UP000310822">
    <property type="component" value="Unassembled WGS sequence"/>
</dbReference>
<dbReference type="Gene3D" id="3.40.640.10">
    <property type="entry name" value="Type I PLP-dependent aspartate aminotransferase-like (Major domain)"/>
    <property type="match status" value="1"/>
</dbReference>
<evidence type="ECO:0000313" key="8">
    <source>
        <dbReference type="EMBL" id="VNB61378.1"/>
    </source>
</evidence>
<dbReference type="EMBL" id="CABBZR010000027">
    <property type="protein sequence ID" value="VSJ55081.1"/>
    <property type="molecule type" value="Genomic_DNA"/>
</dbReference>
<dbReference type="AlphaFoldDB" id="A0A0T8EX30"/>
<keyword evidence="4 6" id="KW-0663">Pyridoxal phosphate</keyword>
<feature type="modified residue" description="N6-(pyridoxal phosphate)lysine" evidence="6">
    <location>
        <position position="309"/>
    </location>
</feature>
<name>A0A0T8EX30_STREE</name>
<accession>A0A0T8EX30</accession>
<dbReference type="GO" id="GO:0005737">
    <property type="term" value="C:cytoplasm"/>
    <property type="evidence" value="ECO:0007669"/>
    <property type="project" value="TreeGrafter"/>
</dbReference>
<dbReference type="SUPFAM" id="SSF53383">
    <property type="entry name" value="PLP-dependent transferases"/>
    <property type="match status" value="1"/>
</dbReference>
<dbReference type="PRINTS" id="PR00800">
    <property type="entry name" value="YHDCRBOXLASE"/>
</dbReference>